<dbReference type="Gene3D" id="2.160.20.10">
    <property type="entry name" value="Single-stranded right-handed beta-helix, Pectin lyase-like"/>
    <property type="match status" value="2"/>
</dbReference>
<dbReference type="SUPFAM" id="SSF51126">
    <property type="entry name" value="Pectin lyase-like"/>
    <property type="match status" value="1"/>
</dbReference>
<sequence>MTNKRHLTIFFASFMACLAVLPCQVLALNYYVHADNGNNNNNGKSPNTAFADLGYAMKRLHPGDTLFVRSGIYRGFPYLTSKNYRNGTSDKPILVRRYKNENPIISKRGESRLVDIQMWEFQGLTFQSAGTIKLGGSEAGKCQSFVSDITFRNNRFQHSSSAAIKIQCAQNIKIVHNVFDNLRSRIAGRDVHAITSEISTDRVTISGNKFRDIGADGIQLAGNVGKTWITANTFEVRRPYKYRGEDGKVDSRNPQRFGNVGENGLDIKSGPGPILVKKNTFYGFRPSVPEQDVSGSNGVAIVIHKNSYNINVRQNYFNDNVDHLRIVRGAGAKSDHPWRNVWVSNNVFNETAYSGNRKPTSLVLDGVRKVRIHNNTFYNTQGSGKRILSLRNIAEVELLNNLFHNGQLEAQESYIFKVVADYNSRSSIAGKVLSSLAGPHDLILETQEIEKNNWTPLPDSSLIDAGIRIKGLNDDFYGKTIKGAGPDIGAVEFSQ</sequence>
<dbReference type="Pfam" id="PF13229">
    <property type="entry name" value="Beta_helix"/>
    <property type="match status" value="1"/>
</dbReference>
<comment type="caution">
    <text evidence="3">The sequence shown here is derived from an EMBL/GenBank/DDBJ whole genome shotgun (WGS) entry which is preliminary data.</text>
</comment>
<gene>
    <name evidence="3" type="ORF">C0039_20630</name>
</gene>
<protein>
    <recommendedName>
        <fullName evidence="2">Right handed beta helix domain-containing protein</fullName>
    </recommendedName>
</protein>
<dbReference type="InterPro" id="IPR006626">
    <property type="entry name" value="PbH1"/>
</dbReference>
<feature type="signal peptide" evidence="1">
    <location>
        <begin position="1"/>
        <end position="27"/>
    </location>
</feature>
<evidence type="ECO:0000259" key="2">
    <source>
        <dbReference type="Pfam" id="PF13229"/>
    </source>
</evidence>
<accession>A0A2N5WWN3</accession>
<evidence type="ECO:0000313" key="3">
    <source>
        <dbReference type="EMBL" id="PLW66640.1"/>
    </source>
</evidence>
<dbReference type="EMBL" id="PKUS01000056">
    <property type="protein sequence ID" value="PLW66640.1"/>
    <property type="molecule type" value="Genomic_DNA"/>
</dbReference>
<dbReference type="InterPro" id="IPR011050">
    <property type="entry name" value="Pectin_lyase_fold/virulence"/>
</dbReference>
<dbReference type="InterPro" id="IPR012334">
    <property type="entry name" value="Pectin_lyas_fold"/>
</dbReference>
<feature type="chain" id="PRO_5014963471" description="Right handed beta helix domain-containing protein" evidence="1">
    <location>
        <begin position="28"/>
        <end position="495"/>
    </location>
</feature>
<dbReference type="PROSITE" id="PS51257">
    <property type="entry name" value="PROKAR_LIPOPROTEIN"/>
    <property type="match status" value="1"/>
</dbReference>
<keyword evidence="1" id="KW-0732">Signal</keyword>
<dbReference type="OrthoDB" id="5291933at2"/>
<name>A0A2N5WWN3_9GAMM</name>
<evidence type="ECO:0000256" key="1">
    <source>
        <dbReference type="SAM" id="SignalP"/>
    </source>
</evidence>
<feature type="domain" description="Right handed beta helix" evidence="2">
    <location>
        <begin position="139"/>
        <end position="234"/>
    </location>
</feature>
<dbReference type="SMART" id="SM00710">
    <property type="entry name" value="PbH1"/>
    <property type="match status" value="4"/>
</dbReference>
<proteinExistence type="predicted"/>
<dbReference type="Proteomes" id="UP000235005">
    <property type="component" value="Unassembled WGS sequence"/>
</dbReference>
<dbReference type="AlphaFoldDB" id="A0A2N5WWN3"/>
<evidence type="ECO:0000313" key="4">
    <source>
        <dbReference type="Proteomes" id="UP000235005"/>
    </source>
</evidence>
<organism evidence="3 4">
    <name type="scientific">Pseudohalioglobus lutimaris</name>
    <dbReference type="NCBI Taxonomy" id="1737061"/>
    <lineage>
        <taxon>Bacteria</taxon>
        <taxon>Pseudomonadati</taxon>
        <taxon>Pseudomonadota</taxon>
        <taxon>Gammaproteobacteria</taxon>
        <taxon>Cellvibrionales</taxon>
        <taxon>Halieaceae</taxon>
        <taxon>Pseudohalioglobus</taxon>
    </lineage>
</organism>
<dbReference type="InterPro" id="IPR039448">
    <property type="entry name" value="Beta_helix"/>
</dbReference>
<keyword evidence="4" id="KW-1185">Reference proteome</keyword>
<reference evidence="3 4" key="1">
    <citation type="submission" date="2018-01" db="EMBL/GenBank/DDBJ databases">
        <title>The draft genome sequence of Halioglobus lutimaris HF004.</title>
        <authorList>
            <person name="Du Z.-J."/>
            <person name="Shi M.-J."/>
        </authorList>
    </citation>
    <scope>NUCLEOTIDE SEQUENCE [LARGE SCALE GENOMIC DNA]</scope>
    <source>
        <strain evidence="3 4">HF004</strain>
    </source>
</reference>